<feature type="domain" description="Signal transduction histidine kinase internal region" evidence="14">
    <location>
        <begin position="364"/>
        <end position="442"/>
    </location>
</feature>
<keyword evidence="7" id="KW-0067">ATP-binding</keyword>
<dbReference type="InterPro" id="IPR003018">
    <property type="entry name" value="GAF"/>
</dbReference>
<dbReference type="Gene3D" id="1.10.1760.20">
    <property type="match status" value="1"/>
</dbReference>
<evidence type="ECO:0000256" key="11">
    <source>
        <dbReference type="SAM" id="Phobius"/>
    </source>
</evidence>
<evidence type="ECO:0000259" key="15">
    <source>
        <dbReference type="Pfam" id="PF07694"/>
    </source>
</evidence>
<evidence type="ECO:0000256" key="2">
    <source>
        <dbReference type="ARBA" id="ARBA00022475"/>
    </source>
</evidence>
<accession>A0A6N3DMS6</accession>
<feature type="domain" description="Signal transduction histidine kinase 5TM receptor LytS transmembrane region" evidence="15">
    <location>
        <begin position="28"/>
        <end position="190"/>
    </location>
</feature>
<dbReference type="GO" id="GO:0000155">
    <property type="term" value="F:phosphorelay sensor kinase activity"/>
    <property type="evidence" value="ECO:0007669"/>
    <property type="project" value="InterPro"/>
</dbReference>
<dbReference type="Gene3D" id="3.30.565.10">
    <property type="entry name" value="Histidine kinase-like ATPase, C-terminal domain"/>
    <property type="match status" value="1"/>
</dbReference>
<name>A0A6N3DMS6_9FIRM</name>
<dbReference type="SUPFAM" id="SSF55874">
    <property type="entry name" value="ATPase domain of HSP90 chaperone/DNA topoisomerase II/histidine kinase"/>
    <property type="match status" value="1"/>
</dbReference>
<evidence type="ECO:0000256" key="3">
    <source>
        <dbReference type="ARBA" id="ARBA00022679"/>
    </source>
</evidence>
<dbReference type="Pfam" id="PF01590">
    <property type="entry name" value="GAF"/>
    <property type="match status" value="1"/>
</dbReference>
<feature type="domain" description="Histidine kinase/HSP90-like ATPase" evidence="13">
    <location>
        <begin position="462"/>
        <end position="558"/>
    </location>
</feature>
<dbReference type="InterPro" id="IPR003594">
    <property type="entry name" value="HATPase_dom"/>
</dbReference>
<dbReference type="GO" id="GO:0071555">
    <property type="term" value="P:cell wall organization"/>
    <property type="evidence" value="ECO:0007669"/>
    <property type="project" value="InterPro"/>
</dbReference>
<sequence>MAIDILLLEMIKRISYAVILGLIVSRLKLFDRLMVNKLSWFDRIAFTVIFSSIAILGTYGGIPIQDALANSRMIGIMAAGLIGGPYLGTSVGIVSGLHRYSLGGFTALACAISSITEGFLAGLFQKYYKGKLIPWPIALGIGFFGEILQMLIILLVAQPYDQAYALVNSIAVPMTIANSLGLALFMYIIKAGLYQRTQQKANQSQNILSIARETVRYFRKGLNPDSANAVVQIIKKHSPYDAVSITDTKQVLAYIGAESNHHAPGMNDHLTHVTIDSLTSGTIHIAYSPAEIGCTHPNCTLSSAIVVPLMIKTRIIGTLKMYYTSPSYHPDSSDIAFAQGLADLFSTQLELTEIDYQRRLTEAAKMQALHTQINPHFLFNTLNTISSLIRTNPELARRLLIKFSQIFRFTLQYTGRVIMFEKEWAQVSGFLEIAIARHGDKLFVTHNLDPAIFSYGIPSLTLQPIIENSIKHGLQPREVGGSIAIEGTMTDTDIIITVTDDGVGFQGDPDYYLEHPPQGHIGLSNVHHRLRGLYGAPYGLEITSVPEEGTTVVIRIPKVQPESDPTPERTE</sequence>
<feature type="transmembrane region" description="Helical" evidence="11">
    <location>
        <begin position="100"/>
        <end position="124"/>
    </location>
</feature>
<evidence type="ECO:0000313" key="16">
    <source>
        <dbReference type="EMBL" id="VYU27093.1"/>
    </source>
</evidence>
<evidence type="ECO:0000256" key="6">
    <source>
        <dbReference type="ARBA" id="ARBA00022777"/>
    </source>
</evidence>
<proteinExistence type="predicted"/>
<dbReference type="Pfam" id="PF07694">
    <property type="entry name" value="5TM-5TMR_LYT"/>
    <property type="match status" value="1"/>
</dbReference>
<keyword evidence="8 11" id="KW-1133">Transmembrane helix</keyword>
<dbReference type="InterPro" id="IPR011620">
    <property type="entry name" value="Sig_transdc_His_kinase_LytS_TM"/>
</dbReference>
<keyword evidence="10 11" id="KW-0472">Membrane</keyword>
<dbReference type="PANTHER" id="PTHR34220">
    <property type="entry name" value="SENSOR HISTIDINE KINASE YPDA"/>
    <property type="match status" value="1"/>
</dbReference>
<evidence type="ECO:0000256" key="7">
    <source>
        <dbReference type="ARBA" id="ARBA00022840"/>
    </source>
</evidence>
<evidence type="ECO:0000256" key="1">
    <source>
        <dbReference type="ARBA" id="ARBA00004651"/>
    </source>
</evidence>
<evidence type="ECO:0000256" key="4">
    <source>
        <dbReference type="ARBA" id="ARBA00022692"/>
    </source>
</evidence>
<comment type="subcellular location">
    <subcellularLocation>
        <location evidence="1">Cell membrane</location>
        <topology evidence="1">Multi-pass membrane protein</topology>
    </subcellularLocation>
</comment>
<dbReference type="Pfam" id="PF06580">
    <property type="entry name" value="His_kinase"/>
    <property type="match status" value="1"/>
</dbReference>
<feature type="transmembrane region" description="Helical" evidence="11">
    <location>
        <begin position="44"/>
        <end position="62"/>
    </location>
</feature>
<reference evidence="16" key="1">
    <citation type="submission" date="2019-11" db="EMBL/GenBank/DDBJ databases">
        <authorList>
            <person name="Feng L."/>
        </authorList>
    </citation>
    <scope>NUCLEOTIDE SEQUENCE</scope>
    <source>
        <strain evidence="16">VrattiLFYP33</strain>
    </source>
</reference>
<keyword evidence="5" id="KW-0547">Nucleotide-binding</keyword>
<dbReference type="EC" id="2.7.13.3" evidence="16"/>
<feature type="transmembrane region" description="Helical" evidence="11">
    <location>
        <begin position="74"/>
        <end position="94"/>
    </location>
</feature>
<dbReference type="RefSeq" id="WP_156705180.1">
    <property type="nucleotide sequence ID" value="NZ_CACRUX010000057.1"/>
</dbReference>
<protein>
    <submittedName>
        <fullName evidence="16">Sensor histidine kinase YpdA</fullName>
        <ecNumber evidence="16">2.7.13.3</ecNumber>
    </submittedName>
</protein>
<dbReference type="SUPFAM" id="SSF55781">
    <property type="entry name" value="GAF domain-like"/>
    <property type="match status" value="1"/>
</dbReference>
<dbReference type="AlphaFoldDB" id="A0A6N3DMS6"/>
<evidence type="ECO:0000259" key="13">
    <source>
        <dbReference type="Pfam" id="PF02518"/>
    </source>
</evidence>
<dbReference type="GO" id="GO:0005524">
    <property type="term" value="F:ATP binding"/>
    <property type="evidence" value="ECO:0007669"/>
    <property type="project" value="UniProtKB-KW"/>
</dbReference>
<dbReference type="InterPro" id="IPR036890">
    <property type="entry name" value="HATPase_C_sf"/>
</dbReference>
<keyword evidence="6 16" id="KW-0418">Kinase</keyword>
<dbReference type="InterPro" id="IPR050640">
    <property type="entry name" value="Bact_2-comp_sensor_kinase"/>
</dbReference>
<feature type="transmembrane region" description="Helical" evidence="11">
    <location>
        <begin position="163"/>
        <end position="189"/>
    </location>
</feature>
<dbReference type="InterPro" id="IPR010559">
    <property type="entry name" value="Sig_transdc_His_kin_internal"/>
</dbReference>
<evidence type="ECO:0000256" key="10">
    <source>
        <dbReference type="ARBA" id="ARBA00023136"/>
    </source>
</evidence>
<feature type="transmembrane region" description="Helical" evidence="11">
    <location>
        <begin position="136"/>
        <end position="157"/>
    </location>
</feature>
<feature type="domain" description="GAF" evidence="12">
    <location>
        <begin position="229"/>
        <end position="349"/>
    </location>
</feature>
<keyword evidence="2" id="KW-1003">Cell membrane</keyword>
<organism evidence="16">
    <name type="scientific">Veillonella ratti</name>
    <dbReference type="NCBI Taxonomy" id="103892"/>
    <lineage>
        <taxon>Bacteria</taxon>
        <taxon>Bacillati</taxon>
        <taxon>Bacillota</taxon>
        <taxon>Negativicutes</taxon>
        <taxon>Veillonellales</taxon>
        <taxon>Veillonellaceae</taxon>
        <taxon>Veillonella</taxon>
    </lineage>
</organism>
<evidence type="ECO:0000256" key="8">
    <source>
        <dbReference type="ARBA" id="ARBA00022989"/>
    </source>
</evidence>
<feature type="transmembrane region" description="Helical" evidence="11">
    <location>
        <begin position="5"/>
        <end position="24"/>
    </location>
</feature>
<dbReference type="Pfam" id="PF02518">
    <property type="entry name" value="HATPase_c"/>
    <property type="match status" value="1"/>
</dbReference>
<evidence type="ECO:0000256" key="5">
    <source>
        <dbReference type="ARBA" id="ARBA00022741"/>
    </source>
</evidence>
<keyword evidence="3 16" id="KW-0808">Transferase</keyword>
<gene>
    <name evidence="16" type="primary">ypdA</name>
    <name evidence="16" type="ORF">VRLFYP33_01602</name>
</gene>
<evidence type="ECO:0000259" key="14">
    <source>
        <dbReference type="Pfam" id="PF06580"/>
    </source>
</evidence>
<keyword evidence="9" id="KW-0902">Two-component regulatory system</keyword>
<keyword evidence="4 11" id="KW-0812">Transmembrane</keyword>
<evidence type="ECO:0000256" key="9">
    <source>
        <dbReference type="ARBA" id="ARBA00023012"/>
    </source>
</evidence>
<evidence type="ECO:0000259" key="12">
    <source>
        <dbReference type="Pfam" id="PF01590"/>
    </source>
</evidence>
<dbReference type="EMBL" id="CACRUX010000057">
    <property type="protein sequence ID" value="VYU27093.1"/>
    <property type="molecule type" value="Genomic_DNA"/>
</dbReference>
<dbReference type="PANTHER" id="PTHR34220:SF7">
    <property type="entry name" value="SENSOR HISTIDINE KINASE YPDA"/>
    <property type="match status" value="1"/>
</dbReference>
<dbReference type="GO" id="GO:0005886">
    <property type="term" value="C:plasma membrane"/>
    <property type="evidence" value="ECO:0007669"/>
    <property type="project" value="UniProtKB-SubCell"/>
</dbReference>